<dbReference type="AlphaFoldDB" id="A0A512BBA6"/>
<comment type="caution">
    <text evidence="1">The sequence shown here is derived from an EMBL/GenBank/DDBJ whole genome shotgun (WGS) entry which is preliminary data.</text>
</comment>
<dbReference type="Proteomes" id="UP000321513">
    <property type="component" value="Unassembled WGS sequence"/>
</dbReference>
<gene>
    <name evidence="1" type="ORF">SAE01_17480</name>
</gene>
<dbReference type="RefSeq" id="WP_147203375.1">
    <property type="nucleotide sequence ID" value="NZ_BJYT01000005.1"/>
</dbReference>
<reference evidence="1 2" key="1">
    <citation type="submission" date="2019-07" db="EMBL/GenBank/DDBJ databases">
        <title>Whole genome shotgun sequence of Segetibacter aerophilus NBRC 106135.</title>
        <authorList>
            <person name="Hosoyama A."/>
            <person name="Uohara A."/>
            <person name="Ohji S."/>
            <person name="Ichikawa N."/>
        </authorList>
    </citation>
    <scope>NUCLEOTIDE SEQUENCE [LARGE SCALE GENOMIC DNA]</scope>
    <source>
        <strain evidence="1 2">NBRC 106135</strain>
    </source>
</reference>
<proteinExistence type="predicted"/>
<accession>A0A512BBA6</accession>
<name>A0A512BBA6_9BACT</name>
<sequence>MTKYLFSIILACGLIIQTGCLQNSNETKSCYSDNLSGKEKVFTKMLDKPHFAGGHDSLVSFLSANINFEKFTGGFFWDEKTYSDTARIKFIVNKQGGISALSIETTKKKRFADEVTRVIKKSSCNWVAGGSGELVNGWHRFDIYYSIEKPSENELKTTMTVNEL</sequence>
<keyword evidence="2" id="KW-1185">Reference proteome</keyword>
<protein>
    <submittedName>
        <fullName evidence="1">Uncharacterized protein</fullName>
    </submittedName>
</protein>
<evidence type="ECO:0000313" key="1">
    <source>
        <dbReference type="EMBL" id="GEO09252.1"/>
    </source>
</evidence>
<dbReference type="OrthoDB" id="9814002at2"/>
<evidence type="ECO:0000313" key="2">
    <source>
        <dbReference type="Proteomes" id="UP000321513"/>
    </source>
</evidence>
<dbReference type="EMBL" id="BJYT01000005">
    <property type="protein sequence ID" value="GEO09252.1"/>
    <property type="molecule type" value="Genomic_DNA"/>
</dbReference>
<organism evidence="1 2">
    <name type="scientific">Segetibacter aerophilus</name>
    <dbReference type="NCBI Taxonomy" id="670293"/>
    <lineage>
        <taxon>Bacteria</taxon>
        <taxon>Pseudomonadati</taxon>
        <taxon>Bacteroidota</taxon>
        <taxon>Chitinophagia</taxon>
        <taxon>Chitinophagales</taxon>
        <taxon>Chitinophagaceae</taxon>
        <taxon>Segetibacter</taxon>
    </lineage>
</organism>